<feature type="domain" description="PrcB C-terminal" evidence="1">
    <location>
        <begin position="101"/>
        <end position="156"/>
    </location>
</feature>
<dbReference type="OrthoDB" id="1377159at2"/>
<evidence type="ECO:0000313" key="2">
    <source>
        <dbReference type="EMBL" id="AWB68227.1"/>
    </source>
</evidence>
<gene>
    <name evidence="2" type="ORF">C2869_18210</name>
</gene>
<dbReference type="AlphaFoldDB" id="A0A2S0VVI0"/>
<accession>A0A2S0VVI0</accession>
<sequence length="175" mass="19605">MTHKILATLLAFLVVACHSNDNGRNKEKAKENEEIPNALETAVKQGLIQVIKCPAVAGYTTMEVETKQVITDENNYLHVFANSDLNLDETPPTIDFTQQQVVALHLGLKPSSGYKLEFDNFVVKASTLNIYYTEVSPPILCDVTQAITYPYCLIAVNNQFTNIEFFKSDKQQCSR</sequence>
<dbReference type="Pfam" id="PF14343">
    <property type="entry name" value="PrcB_C"/>
    <property type="match status" value="1"/>
</dbReference>
<name>A0A2S0VVI0_9ALTE</name>
<evidence type="ECO:0000313" key="3">
    <source>
        <dbReference type="Proteomes" id="UP000244441"/>
    </source>
</evidence>
<reference evidence="2 3" key="1">
    <citation type="submission" date="2018-01" db="EMBL/GenBank/DDBJ databases">
        <title>Genome sequence of a Cantenovulum-like bacteria.</title>
        <authorList>
            <person name="Tan W.R."/>
            <person name="Lau N.-S."/>
            <person name="Go F."/>
            <person name="Amirul A.-A.A."/>
        </authorList>
    </citation>
    <scope>NUCLEOTIDE SEQUENCE [LARGE SCALE GENOMIC DNA]</scope>
    <source>
        <strain evidence="2 3">CCB-QB4</strain>
    </source>
</reference>
<dbReference type="EMBL" id="CP026604">
    <property type="protein sequence ID" value="AWB68227.1"/>
    <property type="molecule type" value="Genomic_DNA"/>
</dbReference>
<dbReference type="KEGG" id="cate:C2869_18210"/>
<dbReference type="InterPro" id="IPR025748">
    <property type="entry name" value="PrcB_C_dom"/>
</dbReference>
<dbReference type="Proteomes" id="UP000244441">
    <property type="component" value="Chromosome"/>
</dbReference>
<dbReference type="RefSeq" id="WP_108604291.1">
    <property type="nucleotide sequence ID" value="NZ_CP026604.1"/>
</dbReference>
<proteinExistence type="predicted"/>
<protein>
    <recommendedName>
        <fullName evidence="1">PrcB C-terminal domain-containing protein</fullName>
    </recommendedName>
</protein>
<keyword evidence="3" id="KW-1185">Reference proteome</keyword>
<organism evidence="2 3">
    <name type="scientific">Saccharobesus litoralis</name>
    <dbReference type="NCBI Taxonomy" id="2172099"/>
    <lineage>
        <taxon>Bacteria</taxon>
        <taxon>Pseudomonadati</taxon>
        <taxon>Pseudomonadota</taxon>
        <taxon>Gammaproteobacteria</taxon>
        <taxon>Alteromonadales</taxon>
        <taxon>Alteromonadaceae</taxon>
        <taxon>Saccharobesus</taxon>
    </lineage>
</organism>
<dbReference type="PROSITE" id="PS51257">
    <property type="entry name" value="PROKAR_LIPOPROTEIN"/>
    <property type="match status" value="1"/>
</dbReference>
<evidence type="ECO:0000259" key="1">
    <source>
        <dbReference type="Pfam" id="PF14343"/>
    </source>
</evidence>